<keyword evidence="2" id="KW-0201">Cytochrome c-type biogenesis</keyword>
<dbReference type="InterPro" id="IPR036249">
    <property type="entry name" value="Thioredoxin-like_sf"/>
</dbReference>
<evidence type="ECO:0000256" key="3">
    <source>
        <dbReference type="ARBA" id="ARBA00023284"/>
    </source>
</evidence>
<evidence type="ECO:0000313" key="7">
    <source>
        <dbReference type="EMBL" id="QEM13713.1"/>
    </source>
</evidence>
<evidence type="ECO:0000259" key="5">
    <source>
        <dbReference type="PROSITE" id="PS51352"/>
    </source>
</evidence>
<name>A0A364WS83_9SPHI</name>
<keyword evidence="4" id="KW-0732">Signal</keyword>
<dbReference type="RefSeq" id="WP_112571060.1">
    <property type="nucleotide sequence ID" value="NZ_CP043450.1"/>
</dbReference>
<dbReference type="Proteomes" id="UP000251402">
    <property type="component" value="Chromosome"/>
</dbReference>
<dbReference type="CDD" id="cd02966">
    <property type="entry name" value="TlpA_like_family"/>
    <property type="match status" value="1"/>
</dbReference>
<dbReference type="Pfam" id="PF08534">
    <property type="entry name" value="Redoxin"/>
    <property type="match status" value="1"/>
</dbReference>
<evidence type="ECO:0000313" key="9">
    <source>
        <dbReference type="Proteomes" id="UP000251402"/>
    </source>
</evidence>
<evidence type="ECO:0000256" key="1">
    <source>
        <dbReference type="ARBA" id="ARBA00004196"/>
    </source>
</evidence>
<evidence type="ECO:0000256" key="4">
    <source>
        <dbReference type="SAM" id="SignalP"/>
    </source>
</evidence>
<keyword evidence="3" id="KW-0676">Redox-active center</keyword>
<evidence type="ECO:0000313" key="6">
    <source>
        <dbReference type="EMBL" id="QEM06196.1"/>
    </source>
</evidence>
<dbReference type="AlphaFoldDB" id="A0A364WS83"/>
<dbReference type="GO" id="GO:0016491">
    <property type="term" value="F:oxidoreductase activity"/>
    <property type="evidence" value="ECO:0007669"/>
    <property type="project" value="InterPro"/>
</dbReference>
<proteinExistence type="predicted"/>
<comment type="subcellular location">
    <subcellularLocation>
        <location evidence="1">Cell envelope</location>
    </subcellularLocation>
</comment>
<keyword evidence="9" id="KW-1185">Reference proteome</keyword>
<dbReference type="Proteomes" id="UP000250557">
    <property type="component" value="Chromosome"/>
</dbReference>
<gene>
    <name evidence="7" type="ORF">DEO27_028095</name>
    <name evidence="6" type="ORF">DIU31_022740</name>
</gene>
<dbReference type="OrthoDB" id="1118217at2"/>
<dbReference type="EMBL" id="CP043451">
    <property type="protein sequence ID" value="QEM06196.1"/>
    <property type="molecule type" value="Genomic_DNA"/>
</dbReference>
<dbReference type="EMBL" id="CP043450">
    <property type="protein sequence ID" value="QEM13713.1"/>
    <property type="molecule type" value="Genomic_DNA"/>
</dbReference>
<dbReference type="PROSITE" id="PS00194">
    <property type="entry name" value="THIOREDOXIN_1"/>
    <property type="match status" value="1"/>
</dbReference>
<reference evidence="7 8" key="1">
    <citation type="submission" date="2019-08" db="EMBL/GenBank/DDBJ databases">
        <title>Comparative genome analysis confer to the adaptation heavy metal polluted environment.</title>
        <authorList>
            <person name="Li Y."/>
        </authorList>
    </citation>
    <scope>NUCLEOTIDE SEQUENCE [LARGE SCALE GENOMIC DNA]</scope>
    <source>
        <strain evidence="7">P1</strain>
        <strain evidence="6 8">P2</strain>
    </source>
</reference>
<dbReference type="GO" id="GO:0017004">
    <property type="term" value="P:cytochrome complex assembly"/>
    <property type="evidence" value="ECO:0007669"/>
    <property type="project" value="UniProtKB-KW"/>
</dbReference>
<dbReference type="KEGG" id="mrub:DEO27_028095"/>
<dbReference type="InterPro" id="IPR017937">
    <property type="entry name" value="Thioredoxin_CS"/>
</dbReference>
<dbReference type="GO" id="GO:0030313">
    <property type="term" value="C:cell envelope"/>
    <property type="evidence" value="ECO:0007669"/>
    <property type="project" value="UniProtKB-SubCell"/>
</dbReference>
<organism evidence="7 9">
    <name type="scientific">Mucilaginibacter rubeus</name>
    <dbReference type="NCBI Taxonomy" id="2027860"/>
    <lineage>
        <taxon>Bacteria</taxon>
        <taxon>Pseudomonadati</taxon>
        <taxon>Bacteroidota</taxon>
        <taxon>Sphingobacteriia</taxon>
        <taxon>Sphingobacteriales</taxon>
        <taxon>Sphingobacteriaceae</taxon>
        <taxon>Mucilaginibacter</taxon>
    </lineage>
</organism>
<dbReference type="PANTHER" id="PTHR42852">
    <property type="entry name" value="THIOL:DISULFIDE INTERCHANGE PROTEIN DSBE"/>
    <property type="match status" value="1"/>
</dbReference>
<dbReference type="InterPro" id="IPR013766">
    <property type="entry name" value="Thioredoxin_domain"/>
</dbReference>
<accession>A0A364WS83</accession>
<evidence type="ECO:0000313" key="8">
    <source>
        <dbReference type="Proteomes" id="UP000250557"/>
    </source>
</evidence>
<dbReference type="InterPro" id="IPR013740">
    <property type="entry name" value="Redoxin"/>
</dbReference>
<sequence>MKKTILIIVLAVLCLDFGARAQDKPNITALKIGDQIPDITINNLINYSGADGQPAASVKLFNFKGKLLILDFWATWCGSCLAHFPLTDSLQNEFKDELQILLVNALNTKDTKGKILTTLRKFDKSGISKFSLPSATGDTLLEKMFPHFSIPHYVWIDQNGIVKSITSADELTRDNIIRFFKNNQAPVHHKSDFDPTRPLYTVKELPTEHLLQFSMLLKGKIDGIGGGGMRVINDTARGIILHNRSLLSIYQSVVAGILPGLSENRLSVEVRDPSKLSFRASKENKTTWESANLYSYELIVPPDEMAHLYDRILEDMNRYTPYKAQFEKRKIHCWILERSGHTDLMHTKGGQYIDALTDKVNPRLNNAPLLNLCIYLNKISNNAVILDDTGYLRNVDLQFKDSVVDMAAMKKNLRRYGLKLYAAYRKVEMLSIKDK</sequence>
<dbReference type="Gene3D" id="3.40.30.10">
    <property type="entry name" value="Glutaredoxin"/>
    <property type="match status" value="1"/>
</dbReference>
<dbReference type="PANTHER" id="PTHR42852:SF17">
    <property type="entry name" value="THIOREDOXIN-LIKE PROTEIN HI_1115"/>
    <property type="match status" value="1"/>
</dbReference>
<protein>
    <submittedName>
        <fullName evidence="7">TlpA family protein disulfide reductase</fullName>
    </submittedName>
</protein>
<feature type="domain" description="Thioredoxin" evidence="5">
    <location>
        <begin position="30"/>
        <end position="185"/>
    </location>
</feature>
<evidence type="ECO:0000256" key="2">
    <source>
        <dbReference type="ARBA" id="ARBA00022748"/>
    </source>
</evidence>
<dbReference type="PROSITE" id="PS51352">
    <property type="entry name" value="THIOREDOXIN_2"/>
    <property type="match status" value="1"/>
</dbReference>
<dbReference type="InterPro" id="IPR050553">
    <property type="entry name" value="Thioredoxin_ResA/DsbE_sf"/>
</dbReference>
<feature type="chain" id="PRO_5045018549" evidence="4">
    <location>
        <begin position="22"/>
        <end position="435"/>
    </location>
</feature>
<feature type="signal peptide" evidence="4">
    <location>
        <begin position="1"/>
        <end position="21"/>
    </location>
</feature>
<dbReference type="SUPFAM" id="SSF52833">
    <property type="entry name" value="Thioredoxin-like"/>
    <property type="match status" value="1"/>
</dbReference>